<proteinExistence type="predicted"/>
<protein>
    <submittedName>
        <fullName evidence="1">Uncharacterized protein</fullName>
    </submittedName>
</protein>
<comment type="caution">
    <text evidence="1">The sequence shown here is derived from an EMBL/GenBank/DDBJ whole genome shotgun (WGS) entry which is preliminary data.</text>
</comment>
<organism evidence="1 2">
    <name type="scientific">Solanum commersonii</name>
    <name type="common">Commerson's wild potato</name>
    <name type="synonym">Commerson's nightshade</name>
    <dbReference type="NCBI Taxonomy" id="4109"/>
    <lineage>
        <taxon>Eukaryota</taxon>
        <taxon>Viridiplantae</taxon>
        <taxon>Streptophyta</taxon>
        <taxon>Embryophyta</taxon>
        <taxon>Tracheophyta</taxon>
        <taxon>Spermatophyta</taxon>
        <taxon>Magnoliopsida</taxon>
        <taxon>eudicotyledons</taxon>
        <taxon>Gunneridae</taxon>
        <taxon>Pentapetalae</taxon>
        <taxon>asterids</taxon>
        <taxon>lamiids</taxon>
        <taxon>Solanales</taxon>
        <taxon>Solanaceae</taxon>
        <taxon>Solanoideae</taxon>
        <taxon>Solaneae</taxon>
        <taxon>Solanum</taxon>
    </lineage>
</organism>
<evidence type="ECO:0000313" key="1">
    <source>
        <dbReference type="EMBL" id="KAG5585057.1"/>
    </source>
</evidence>
<sequence length="110" mass="12783">MLERLFDGYLLEGRGPESNILAVAAKLVAVISLASLRGDTQPTLLEQDSSEKDEEVKVPFVWRRKGVRGAMHQQWVSQIYNQLRLFLRLNFTMNPPSLNRKENEKARERW</sequence>
<gene>
    <name evidence="1" type="ORF">H5410_045491</name>
</gene>
<keyword evidence="2" id="KW-1185">Reference proteome</keyword>
<dbReference type="Proteomes" id="UP000824120">
    <property type="component" value="Chromosome 9"/>
</dbReference>
<dbReference type="AlphaFoldDB" id="A0A9J5X9N8"/>
<evidence type="ECO:0000313" key="2">
    <source>
        <dbReference type="Proteomes" id="UP000824120"/>
    </source>
</evidence>
<reference evidence="1 2" key="1">
    <citation type="submission" date="2020-09" db="EMBL/GenBank/DDBJ databases">
        <title>De no assembly of potato wild relative species, Solanum commersonii.</title>
        <authorList>
            <person name="Cho K."/>
        </authorList>
    </citation>
    <scope>NUCLEOTIDE SEQUENCE [LARGE SCALE GENOMIC DNA]</scope>
    <source>
        <strain evidence="1">LZ3.2</strain>
        <tissue evidence="1">Leaf</tissue>
    </source>
</reference>
<name>A0A9J5X9N8_SOLCO</name>
<accession>A0A9J5X9N8</accession>
<dbReference type="EMBL" id="JACXVP010000009">
    <property type="protein sequence ID" value="KAG5585057.1"/>
    <property type="molecule type" value="Genomic_DNA"/>
</dbReference>